<evidence type="ECO:0008006" key="3">
    <source>
        <dbReference type="Google" id="ProtNLM"/>
    </source>
</evidence>
<keyword evidence="1" id="KW-0472">Membrane</keyword>
<name>A0ABY4N1P5_9MICO</name>
<keyword evidence="1" id="KW-0812">Transmembrane</keyword>
<feature type="transmembrane region" description="Helical" evidence="1">
    <location>
        <begin position="96"/>
        <end position="117"/>
    </location>
</feature>
<feature type="transmembrane region" description="Helical" evidence="1">
    <location>
        <begin position="69"/>
        <end position="89"/>
    </location>
</feature>
<protein>
    <recommendedName>
        <fullName evidence="3">Integral membrane protein</fullName>
    </recommendedName>
</protein>
<organism evidence="2">
    <name type="scientific">Gulosibacter sediminis</name>
    <dbReference type="NCBI Taxonomy" id="1729695"/>
    <lineage>
        <taxon>Bacteria</taxon>
        <taxon>Bacillati</taxon>
        <taxon>Actinomycetota</taxon>
        <taxon>Actinomycetes</taxon>
        <taxon>Micrococcales</taxon>
        <taxon>Microbacteriaceae</taxon>
        <taxon>Gulosibacter</taxon>
    </lineage>
</organism>
<dbReference type="EMBL" id="CP097160">
    <property type="protein sequence ID" value="UQN15944.1"/>
    <property type="molecule type" value="Genomic_DNA"/>
</dbReference>
<feature type="transmembrane region" description="Helical" evidence="1">
    <location>
        <begin position="6"/>
        <end position="26"/>
    </location>
</feature>
<reference evidence="2" key="1">
    <citation type="submission" date="2022-05" db="EMBL/GenBank/DDBJ databases">
        <title>Complete genome sequence of toluene-degrading Gulosibacter sediminis strain ACHW.36C.</title>
        <authorList>
            <person name="Wai A.C."/>
            <person name="Lai G.K."/>
            <person name="Griffin S.D."/>
            <person name="Leung F.C."/>
        </authorList>
    </citation>
    <scope>NUCLEOTIDE SEQUENCE [LARGE SCALE GENOMIC DNA]</scope>
    <source>
        <strain evidence="2">ACHW.36C</strain>
    </source>
</reference>
<feature type="transmembrane region" description="Helical" evidence="1">
    <location>
        <begin position="38"/>
        <end position="57"/>
    </location>
</feature>
<evidence type="ECO:0000313" key="2">
    <source>
        <dbReference type="EMBL" id="UQN15944.1"/>
    </source>
</evidence>
<sequence length="119" mass="12753">MIEWFSWAQFAVAIAAGILCLVMAIADRKPGDLTVGSLALVEVLLIVQLVAVLIAPAAGNPIRGDGLEFWMYLIAALLLPPLAGLWAIIERVRWSNAVLAVAAFAVGVMVIRMQTIWVG</sequence>
<proteinExistence type="predicted"/>
<keyword evidence="1" id="KW-1133">Transmembrane helix</keyword>
<evidence type="ECO:0000256" key="1">
    <source>
        <dbReference type="SAM" id="Phobius"/>
    </source>
</evidence>
<gene>
    <name evidence="2" type="ORF">M3M28_05710</name>
</gene>
<accession>A0ABY4N1P5</accession>